<organism evidence="2 3">
    <name type="scientific">Rangifer tarandus platyrhynchus</name>
    <name type="common">Svalbard reindeer</name>
    <dbReference type="NCBI Taxonomy" id="3082113"/>
    <lineage>
        <taxon>Eukaryota</taxon>
        <taxon>Metazoa</taxon>
        <taxon>Chordata</taxon>
        <taxon>Craniata</taxon>
        <taxon>Vertebrata</taxon>
        <taxon>Euteleostomi</taxon>
        <taxon>Mammalia</taxon>
        <taxon>Eutheria</taxon>
        <taxon>Laurasiatheria</taxon>
        <taxon>Artiodactyla</taxon>
        <taxon>Ruminantia</taxon>
        <taxon>Pecora</taxon>
        <taxon>Cervidae</taxon>
        <taxon>Odocoileinae</taxon>
        <taxon>Rangifer</taxon>
    </lineage>
</organism>
<keyword evidence="3" id="KW-1185">Reference proteome</keyword>
<feature type="compositionally biased region" description="Low complexity" evidence="1">
    <location>
        <begin position="90"/>
        <end position="140"/>
    </location>
</feature>
<dbReference type="Proteomes" id="UP001176941">
    <property type="component" value="Chromosome 21"/>
</dbReference>
<evidence type="ECO:0000256" key="1">
    <source>
        <dbReference type="SAM" id="MobiDB-lite"/>
    </source>
</evidence>
<evidence type="ECO:0000313" key="2">
    <source>
        <dbReference type="EMBL" id="CAI9162470.1"/>
    </source>
</evidence>
<feature type="compositionally biased region" description="Basic and acidic residues" evidence="1">
    <location>
        <begin position="166"/>
        <end position="190"/>
    </location>
</feature>
<accession>A0ABN8YN32</accession>
<gene>
    <name evidence="2" type="ORF">MRATA1EN1_LOCUS11432</name>
</gene>
<sequence length="226" mass="23220">MQTSLHIRCAAALCLQSGRGGEPSILVLEMRPVSCAEGRSPEGPTPAPPVLRRGDVLPARQAPTQGGGGGGEQRSHRPVGLGGVTPWRQSSPASSSVSSGRPLLALHGAGQAGLEAEQKAEAAAPTAARSGSPALGRARGAWGGPRSGRRPRPAGPLPGAALRLCPPREAHLAPDLPRRRAEAKVTRGSETEVQQLQSPCEPPAAKRARAAKAVDVHLLPSFGPRL</sequence>
<proteinExistence type="predicted"/>
<dbReference type="EMBL" id="OX459957">
    <property type="protein sequence ID" value="CAI9162470.1"/>
    <property type="molecule type" value="Genomic_DNA"/>
</dbReference>
<evidence type="ECO:0000313" key="3">
    <source>
        <dbReference type="Proteomes" id="UP001176941"/>
    </source>
</evidence>
<reference evidence="2" key="1">
    <citation type="submission" date="2023-04" db="EMBL/GenBank/DDBJ databases">
        <authorList>
            <consortium name="ELIXIR-Norway"/>
        </authorList>
    </citation>
    <scope>NUCLEOTIDE SEQUENCE [LARGE SCALE GENOMIC DNA]</scope>
</reference>
<feature type="region of interest" description="Disordered" evidence="1">
    <location>
        <begin position="35"/>
        <end position="208"/>
    </location>
</feature>
<protein>
    <submittedName>
        <fullName evidence="2">Uncharacterized protein</fullName>
    </submittedName>
</protein>
<name>A0ABN8YN32_RANTA</name>